<dbReference type="EMBL" id="BMAT01009006">
    <property type="protein sequence ID" value="GFR96622.1"/>
    <property type="molecule type" value="Genomic_DNA"/>
</dbReference>
<dbReference type="AlphaFoldDB" id="A0AAV4HEL2"/>
<evidence type="ECO:0000313" key="3">
    <source>
        <dbReference type="Proteomes" id="UP000762676"/>
    </source>
</evidence>
<sequence>MSHSRVMSSSSSPALSTSSVHEDLPMSVPAREEHDLTTSEPMPAQTPAREPAPATALTPRPRKSPGMGSSRSSNDRVCEFGHQPD</sequence>
<reference evidence="2 3" key="1">
    <citation type="journal article" date="2021" name="Elife">
        <title>Chloroplast acquisition without the gene transfer in kleptoplastic sea slugs, Plakobranchus ocellatus.</title>
        <authorList>
            <person name="Maeda T."/>
            <person name="Takahashi S."/>
            <person name="Yoshida T."/>
            <person name="Shimamura S."/>
            <person name="Takaki Y."/>
            <person name="Nagai Y."/>
            <person name="Toyoda A."/>
            <person name="Suzuki Y."/>
            <person name="Arimoto A."/>
            <person name="Ishii H."/>
            <person name="Satoh N."/>
            <person name="Nishiyama T."/>
            <person name="Hasebe M."/>
            <person name="Maruyama T."/>
            <person name="Minagawa J."/>
            <person name="Obokata J."/>
            <person name="Shigenobu S."/>
        </authorList>
    </citation>
    <scope>NUCLEOTIDE SEQUENCE [LARGE SCALE GENOMIC DNA]</scope>
</reference>
<protein>
    <submittedName>
        <fullName evidence="2">Uncharacterized protein</fullName>
    </submittedName>
</protein>
<feature type="compositionally biased region" description="Low complexity" evidence="1">
    <location>
        <begin position="1"/>
        <end position="19"/>
    </location>
</feature>
<feature type="compositionally biased region" description="Basic and acidic residues" evidence="1">
    <location>
        <begin position="20"/>
        <end position="37"/>
    </location>
</feature>
<dbReference type="Proteomes" id="UP000762676">
    <property type="component" value="Unassembled WGS sequence"/>
</dbReference>
<feature type="compositionally biased region" description="Basic and acidic residues" evidence="1">
    <location>
        <begin position="73"/>
        <end position="85"/>
    </location>
</feature>
<gene>
    <name evidence="2" type="ORF">ElyMa_004456500</name>
</gene>
<name>A0AAV4HEL2_9GAST</name>
<feature type="compositionally biased region" description="Low complexity" evidence="1">
    <location>
        <begin position="43"/>
        <end position="59"/>
    </location>
</feature>
<accession>A0AAV4HEL2</accession>
<feature type="region of interest" description="Disordered" evidence="1">
    <location>
        <begin position="1"/>
        <end position="85"/>
    </location>
</feature>
<proteinExistence type="predicted"/>
<organism evidence="2 3">
    <name type="scientific">Elysia marginata</name>
    <dbReference type="NCBI Taxonomy" id="1093978"/>
    <lineage>
        <taxon>Eukaryota</taxon>
        <taxon>Metazoa</taxon>
        <taxon>Spiralia</taxon>
        <taxon>Lophotrochozoa</taxon>
        <taxon>Mollusca</taxon>
        <taxon>Gastropoda</taxon>
        <taxon>Heterobranchia</taxon>
        <taxon>Euthyneura</taxon>
        <taxon>Panpulmonata</taxon>
        <taxon>Sacoglossa</taxon>
        <taxon>Placobranchoidea</taxon>
        <taxon>Plakobranchidae</taxon>
        <taxon>Elysia</taxon>
    </lineage>
</organism>
<keyword evidence="3" id="KW-1185">Reference proteome</keyword>
<evidence type="ECO:0000256" key="1">
    <source>
        <dbReference type="SAM" id="MobiDB-lite"/>
    </source>
</evidence>
<evidence type="ECO:0000313" key="2">
    <source>
        <dbReference type="EMBL" id="GFR96622.1"/>
    </source>
</evidence>
<comment type="caution">
    <text evidence="2">The sequence shown here is derived from an EMBL/GenBank/DDBJ whole genome shotgun (WGS) entry which is preliminary data.</text>
</comment>